<gene>
    <name evidence="3" type="ORF">C7446_3047</name>
</gene>
<feature type="region of interest" description="Disordered" evidence="1">
    <location>
        <begin position="1"/>
        <end position="21"/>
    </location>
</feature>
<dbReference type="Pfam" id="PF13091">
    <property type="entry name" value="PLDc_2"/>
    <property type="match status" value="2"/>
</dbReference>
<dbReference type="SMART" id="SM00155">
    <property type="entry name" value="PLDc"/>
    <property type="match status" value="2"/>
</dbReference>
<dbReference type="Proteomes" id="UP000281975">
    <property type="component" value="Unassembled WGS sequence"/>
</dbReference>
<feature type="domain" description="PLD phosphodiesterase" evidence="2">
    <location>
        <begin position="393"/>
        <end position="420"/>
    </location>
</feature>
<dbReference type="PANTHER" id="PTHR21248:SF12">
    <property type="entry name" value="CARDIOLIPIN SYNTHASE C"/>
    <property type="match status" value="1"/>
</dbReference>
<dbReference type="CDD" id="cd09111">
    <property type="entry name" value="PLDc_ymdC_like_1"/>
    <property type="match status" value="1"/>
</dbReference>
<evidence type="ECO:0000313" key="4">
    <source>
        <dbReference type="Proteomes" id="UP000281975"/>
    </source>
</evidence>
<evidence type="ECO:0000256" key="1">
    <source>
        <dbReference type="SAM" id="MobiDB-lite"/>
    </source>
</evidence>
<accession>A0A420WTR5</accession>
<dbReference type="RefSeq" id="WP_170150108.1">
    <property type="nucleotide sequence ID" value="NZ_RBIN01000010.1"/>
</dbReference>
<feature type="domain" description="PLD phosphodiesterase" evidence="2">
    <location>
        <begin position="150"/>
        <end position="177"/>
    </location>
</feature>
<dbReference type="CDD" id="cd09113">
    <property type="entry name" value="PLDc_ymdC_like_2"/>
    <property type="match status" value="1"/>
</dbReference>
<dbReference type="Gene3D" id="3.30.870.10">
    <property type="entry name" value="Endonuclease Chain A"/>
    <property type="match status" value="2"/>
</dbReference>
<dbReference type="GO" id="GO:0030572">
    <property type="term" value="F:phosphatidyltransferase activity"/>
    <property type="evidence" value="ECO:0007669"/>
    <property type="project" value="UniProtKB-ARBA"/>
</dbReference>
<dbReference type="InterPro" id="IPR001736">
    <property type="entry name" value="PLipase_D/transphosphatidylase"/>
</dbReference>
<dbReference type="InterPro" id="IPR025202">
    <property type="entry name" value="PLD-like_dom"/>
</dbReference>
<evidence type="ECO:0000259" key="2">
    <source>
        <dbReference type="PROSITE" id="PS50035"/>
    </source>
</evidence>
<dbReference type="SUPFAM" id="SSF56024">
    <property type="entry name" value="Phospholipase D/nuclease"/>
    <property type="match status" value="2"/>
</dbReference>
<proteinExistence type="predicted"/>
<organism evidence="3 4">
    <name type="scientific">Kushneria sinocarnis</name>
    <dbReference type="NCBI Taxonomy" id="595502"/>
    <lineage>
        <taxon>Bacteria</taxon>
        <taxon>Pseudomonadati</taxon>
        <taxon>Pseudomonadota</taxon>
        <taxon>Gammaproteobacteria</taxon>
        <taxon>Oceanospirillales</taxon>
        <taxon>Halomonadaceae</taxon>
        <taxon>Kushneria</taxon>
    </lineage>
</organism>
<dbReference type="EMBL" id="RBIN01000010">
    <property type="protein sequence ID" value="RKQ95861.1"/>
    <property type="molecule type" value="Genomic_DNA"/>
</dbReference>
<dbReference type="GO" id="GO:0032049">
    <property type="term" value="P:cardiolipin biosynthetic process"/>
    <property type="evidence" value="ECO:0007669"/>
    <property type="project" value="UniProtKB-ARBA"/>
</dbReference>
<keyword evidence="4" id="KW-1185">Reference proteome</keyword>
<comment type="caution">
    <text evidence="3">The sequence shown here is derived from an EMBL/GenBank/DDBJ whole genome shotgun (WGS) entry which is preliminary data.</text>
</comment>
<dbReference type="AlphaFoldDB" id="A0A420WTR5"/>
<name>A0A420WTR5_9GAMM</name>
<dbReference type="PROSITE" id="PS50035">
    <property type="entry name" value="PLD"/>
    <property type="match status" value="2"/>
</dbReference>
<dbReference type="PANTHER" id="PTHR21248">
    <property type="entry name" value="CARDIOLIPIN SYNTHASE"/>
    <property type="match status" value="1"/>
</dbReference>
<evidence type="ECO:0000313" key="3">
    <source>
        <dbReference type="EMBL" id="RKQ95861.1"/>
    </source>
</evidence>
<reference evidence="3 4" key="1">
    <citation type="submission" date="2018-10" db="EMBL/GenBank/DDBJ databases">
        <title>Genomic Encyclopedia of Type Strains, Phase IV (KMG-IV): sequencing the most valuable type-strain genomes for metagenomic binning, comparative biology and taxonomic classification.</title>
        <authorList>
            <person name="Goeker M."/>
        </authorList>
    </citation>
    <scope>NUCLEOTIDE SEQUENCE [LARGE SCALE GENOMIC DNA]</scope>
    <source>
        <strain evidence="3 4">DSM 23229</strain>
    </source>
</reference>
<sequence length="501" mass="57709">MTESEEGVTPGQPATPLLNSRPTASLLEEWVSQHDRPEHGGVRLLTEGRDSLDKRRRLTRLATRRVEMISYLVEEGNTSRALLEDLLCAAERNVQVRLLVDDLSAIQLQTLLGALDTHPNVEVRVFNPVHFWRGAVWSQRLAMVLTGWRSHRRMHNKQWLVDRRVGIAGGRNMGDDYFSADSEYNFADLDLLMVGGPVIDEMGRCFDTYWSSRSVERLATLSAATHDWQWCREQLAQRDDLDGEPLESSDRFEGLGRMASETLIPAPARLLWDHPAKIECAWWQRPSLEYCLTPQLADVLDQVQDELYLVSAYFIPSERDYIDLEAMIRRGVALTALTNSLEGNDTPIVQGGYAFWRNRLLRLGARLHELRFDTRRPGKHQRRKRLASRFGALSSSLHGKAMAFDRDRVFIGSYNMDPRSMWWNTEMGLLVESEQLNEQLRRTIERSLAPERSFRVVMTEQQLSWHWRDRGADQSTPREPGSWRHRLQAWLGALPGISRLL</sequence>
<protein>
    <submittedName>
        <fullName evidence="3">Putative cardiolipin synthase</fullName>
    </submittedName>
</protein>